<feature type="domain" description="Amidohydrolase-related" evidence="2">
    <location>
        <begin position="257"/>
        <end position="405"/>
    </location>
</feature>
<protein>
    <submittedName>
        <fullName evidence="3">Amidohydrolase family protein</fullName>
    </submittedName>
</protein>
<keyword evidence="4" id="KW-1185">Reference proteome</keyword>
<dbReference type="Gene3D" id="3.20.20.140">
    <property type="entry name" value="Metal-dependent hydrolases"/>
    <property type="match status" value="1"/>
</dbReference>
<evidence type="ECO:0000313" key="4">
    <source>
        <dbReference type="Proteomes" id="UP001594351"/>
    </source>
</evidence>
<evidence type="ECO:0000259" key="2">
    <source>
        <dbReference type="Pfam" id="PF04909"/>
    </source>
</evidence>
<evidence type="ECO:0000313" key="3">
    <source>
        <dbReference type="EMBL" id="MFC1853928.1"/>
    </source>
</evidence>
<accession>A0ABV6Z659</accession>
<gene>
    <name evidence="3" type="ORF">ACFL27_27405</name>
</gene>
<evidence type="ECO:0000256" key="1">
    <source>
        <dbReference type="SAM" id="MobiDB-lite"/>
    </source>
</evidence>
<dbReference type="PANTHER" id="PTHR43383:SF2">
    <property type="entry name" value="AMIDOHYDROLASE 2 FAMILY PROTEIN"/>
    <property type="match status" value="1"/>
</dbReference>
<dbReference type="InterPro" id="IPR032466">
    <property type="entry name" value="Metal_Hydrolase"/>
</dbReference>
<dbReference type="Pfam" id="PF04909">
    <property type="entry name" value="Amidohydro_2"/>
    <property type="match status" value="1"/>
</dbReference>
<dbReference type="PANTHER" id="PTHR43383">
    <property type="entry name" value="NODULIN 6"/>
    <property type="match status" value="1"/>
</dbReference>
<comment type="caution">
    <text evidence="3">The sequence shown here is derived from an EMBL/GenBank/DDBJ whole genome shotgun (WGS) entry which is preliminary data.</text>
</comment>
<name>A0ABV6Z659_UNCC1</name>
<reference evidence="3 4" key="1">
    <citation type="submission" date="2024-09" db="EMBL/GenBank/DDBJ databases">
        <title>Laminarin stimulates single cell rates of sulfate reduction while oxygen inhibits transcriptomic activity in coastal marine sediment.</title>
        <authorList>
            <person name="Lindsay M."/>
            <person name="Orcutt B."/>
            <person name="Emerson D."/>
            <person name="Stepanauskas R."/>
            <person name="D'Angelo T."/>
        </authorList>
    </citation>
    <scope>NUCLEOTIDE SEQUENCE [LARGE SCALE GENOMIC DNA]</scope>
    <source>
        <strain evidence="3">SAG AM-311-K15</strain>
    </source>
</reference>
<dbReference type="Proteomes" id="UP001594351">
    <property type="component" value="Unassembled WGS sequence"/>
</dbReference>
<feature type="region of interest" description="Disordered" evidence="1">
    <location>
        <begin position="429"/>
        <end position="449"/>
    </location>
</feature>
<dbReference type="SUPFAM" id="SSF51556">
    <property type="entry name" value="Metallo-dependent hydrolases"/>
    <property type="match status" value="1"/>
</dbReference>
<dbReference type="EMBL" id="JBHPBY010000650">
    <property type="protein sequence ID" value="MFC1853928.1"/>
    <property type="molecule type" value="Genomic_DNA"/>
</dbReference>
<proteinExistence type="predicted"/>
<dbReference type="InterPro" id="IPR006680">
    <property type="entry name" value="Amidohydro-rel"/>
</dbReference>
<sequence>MNSELRDFVMEQPLFSHHDHHCHFKDFEEERLQYDAASLLGYACADLETAAGPKLHEQQSVREHIGTYWPKISTTGYGQAVTIGCKALFDLDYSADNFRAITEKLQSTLSDRSAAEVYDYFVKDRANIKWVLQDGYFAPGNADLLPREMYPDYYRFAWRMDELFSITDATPIELLERETGITVHTLDHLVKAMNANIDKFIETGKLAAFKLGIAYSRDLVIGDPTSHESELAFRRIRNRKSFHHGIQQNAGSVNALEARSLADYMIHRLLQRASDEDIPVQIHTGYLAGNWGSLAGTKAMHLLPVFEKYRQVRFDVFHASWPWTSELGAIAKNYPNVYPDMCWVWAMNPTESERTLAEWLDGVPFNKIFAFGADTGLPWCNVGYAIQARLGIARVLEEKVQKRFFSEATAKEVALAIMLKNGEEFHRVEPKKHVEQADTPDENSSSFRR</sequence>
<organism evidence="3 4">
    <name type="scientific">candidate division CSSED10-310 bacterium</name>
    <dbReference type="NCBI Taxonomy" id="2855610"/>
    <lineage>
        <taxon>Bacteria</taxon>
        <taxon>Bacteria division CSSED10-310</taxon>
    </lineage>
</organism>